<dbReference type="PANTHER" id="PTHR46193">
    <property type="entry name" value="6-PHOSPHOGLUCONATE PHOSPHATASE"/>
    <property type="match status" value="1"/>
</dbReference>
<dbReference type="SFLD" id="SFLDS00003">
    <property type="entry name" value="Haloacid_Dehalogenase"/>
    <property type="match status" value="1"/>
</dbReference>
<evidence type="ECO:0000256" key="2">
    <source>
        <dbReference type="ARBA" id="ARBA00006171"/>
    </source>
</evidence>
<dbReference type="GO" id="GO:0046872">
    <property type="term" value="F:metal ion binding"/>
    <property type="evidence" value="ECO:0007669"/>
    <property type="project" value="UniProtKB-KW"/>
</dbReference>
<dbReference type="InterPro" id="IPR051600">
    <property type="entry name" value="Beta-PGM-like"/>
</dbReference>
<organism evidence="5 6">
    <name type="scientific">Cohaesibacter marisflavi</name>
    <dbReference type="NCBI Taxonomy" id="655353"/>
    <lineage>
        <taxon>Bacteria</taxon>
        <taxon>Pseudomonadati</taxon>
        <taxon>Pseudomonadota</taxon>
        <taxon>Alphaproteobacteria</taxon>
        <taxon>Hyphomicrobiales</taxon>
        <taxon>Cohaesibacteraceae</taxon>
    </lineage>
</organism>
<comment type="similarity">
    <text evidence="2">Belongs to the HAD-like hydrolase superfamily. CbbY/CbbZ/Gph/YieH family.</text>
</comment>
<sequence>MNSHPLSGTKAVIFDFDGVLVDSEPISLGELKNSFEEHGIEMEWSALVKGFLGTAPRDITTFMHEKTGRDPAGVFPEGWHNRVMARMEQGLTMISGAEALLDKLDADGIPYCIASGSSPDRLQLALSKIGQEKRFEGRSFSTEMVPNGKPAPDIFLHAAKALNVDPKDCMVVEDGIAGTVGAKAAGVGRIVGLVGGSHLNDDELRAMHGKALTEAGSDLIIKTLDDLLA</sequence>
<dbReference type="InterPro" id="IPR023214">
    <property type="entry name" value="HAD_sf"/>
</dbReference>
<keyword evidence="4" id="KW-0460">Magnesium</keyword>
<evidence type="ECO:0000256" key="4">
    <source>
        <dbReference type="ARBA" id="ARBA00022842"/>
    </source>
</evidence>
<accession>A0A1I5C6L0</accession>
<comment type="cofactor">
    <cofactor evidence="1">
        <name>Mg(2+)</name>
        <dbReference type="ChEBI" id="CHEBI:18420"/>
    </cofactor>
</comment>
<dbReference type="InterPro" id="IPR006439">
    <property type="entry name" value="HAD-SF_hydro_IA"/>
</dbReference>
<dbReference type="PANTHER" id="PTHR46193:SF10">
    <property type="entry name" value="6-PHOSPHOGLUCONATE PHOSPHATASE"/>
    <property type="match status" value="1"/>
</dbReference>
<dbReference type="Pfam" id="PF00702">
    <property type="entry name" value="Hydrolase"/>
    <property type="match status" value="1"/>
</dbReference>
<keyword evidence="6" id="KW-1185">Reference proteome</keyword>
<dbReference type="NCBIfam" id="TIGR01509">
    <property type="entry name" value="HAD-SF-IA-v3"/>
    <property type="match status" value="1"/>
</dbReference>
<dbReference type="InterPro" id="IPR023198">
    <property type="entry name" value="PGP-like_dom2"/>
</dbReference>
<proteinExistence type="inferred from homology"/>
<dbReference type="SUPFAM" id="SSF56784">
    <property type="entry name" value="HAD-like"/>
    <property type="match status" value="1"/>
</dbReference>
<dbReference type="RefSeq" id="WP_175527910.1">
    <property type="nucleotide sequence ID" value="NZ_FOVR01000002.1"/>
</dbReference>
<evidence type="ECO:0000256" key="1">
    <source>
        <dbReference type="ARBA" id="ARBA00001946"/>
    </source>
</evidence>
<evidence type="ECO:0000256" key="3">
    <source>
        <dbReference type="ARBA" id="ARBA00022723"/>
    </source>
</evidence>
<gene>
    <name evidence="5" type="ORF">SAMN04488056_102129</name>
</gene>
<dbReference type="EMBL" id="FOVR01000002">
    <property type="protein sequence ID" value="SFN82466.1"/>
    <property type="molecule type" value="Genomic_DNA"/>
</dbReference>
<dbReference type="GO" id="GO:0003824">
    <property type="term" value="F:catalytic activity"/>
    <property type="evidence" value="ECO:0007669"/>
    <property type="project" value="UniProtKB-ARBA"/>
</dbReference>
<reference evidence="5 6" key="1">
    <citation type="submission" date="2016-10" db="EMBL/GenBank/DDBJ databases">
        <authorList>
            <person name="de Groot N.N."/>
        </authorList>
    </citation>
    <scope>NUCLEOTIDE SEQUENCE [LARGE SCALE GENOMIC DNA]</scope>
    <source>
        <strain evidence="5 6">CGMCC 1.9157</strain>
    </source>
</reference>
<dbReference type="Proteomes" id="UP000199236">
    <property type="component" value="Unassembled WGS sequence"/>
</dbReference>
<evidence type="ECO:0000313" key="6">
    <source>
        <dbReference type="Proteomes" id="UP000199236"/>
    </source>
</evidence>
<dbReference type="Gene3D" id="1.10.150.240">
    <property type="entry name" value="Putative phosphatase, domain 2"/>
    <property type="match status" value="1"/>
</dbReference>
<dbReference type="STRING" id="655353.SAMN04488056_102129"/>
<dbReference type="InterPro" id="IPR036412">
    <property type="entry name" value="HAD-like_sf"/>
</dbReference>
<keyword evidence="3" id="KW-0479">Metal-binding</keyword>
<protein>
    <submittedName>
        <fullName evidence="5">Haloacid dehalogenase superfamily, subfamily IA, variant 3 with third motif having DD or ED</fullName>
    </submittedName>
</protein>
<name>A0A1I5C6L0_9HYPH</name>
<dbReference type="AlphaFoldDB" id="A0A1I5C6L0"/>
<evidence type="ECO:0000313" key="5">
    <source>
        <dbReference type="EMBL" id="SFN82466.1"/>
    </source>
</evidence>
<dbReference type="Gene3D" id="3.40.50.1000">
    <property type="entry name" value="HAD superfamily/HAD-like"/>
    <property type="match status" value="1"/>
</dbReference>
<dbReference type="SFLD" id="SFLDG01129">
    <property type="entry name" value="C1.5:_HAD__Beta-PGM__Phosphata"/>
    <property type="match status" value="1"/>
</dbReference>
<dbReference type="SFLD" id="SFLDG01135">
    <property type="entry name" value="C1.5.6:_HAD__Beta-PGM__Phospha"/>
    <property type="match status" value="1"/>
</dbReference>